<name>A0A1R3I1V9_COCAP</name>
<dbReference type="AlphaFoldDB" id="A0A1R3I1V9"/>
<sequence>MARKLQCLDQQAMMATNESRDSWP</sequence>
<feature type="region of interest" description="Disordered" evidence="1">
    <location>
        <begin position="1"/>
        <end position="24"/>
    </location>
</feature>
<dbReference type="Proteomes" id="UP000188268">
    <property type="component" value="Unassembled WGS sequence"/>
</dbReference>
<dbReference type="EMBL" id="AWWV01010869">
    <property type="protein sequence ID" value="OMO76576.1"/>
    <property type="molecule type" value="Genomic_DNA"/>
</dbReference>
<comment type="caution">
    <text evidence="2">The sequence shown here is derived from an EMBL/GenBank/DDBJ whole genome shotgun (WGS) entry which is preliminary data.</text>
</comment>
<dbReference type="Gramene" id="OMO76576">
    <property type="protein sequence ID" value="OMO76576"/>
    <property type="gene ID" value="CCACVL1_15605"/>
</dbReference>
<organism evidence="2 3">
    <name type="scientific">Corchorus capsularis</name>
    <name type="common">Jute</name>
    <dbReference type="NCBI Taxonomy" id="210143"/>
    <lineage>
        <taxon>Eukaryota</taxon>
        <taxon>Viridiplantae</taxon>
        <taxon>Streptophyta</taxon>
        <taxon>Embryophyta</taxon>
        <taxon>Tracheophyta</taxon>
        <taxon>Spermatophyta</taxon>
        <taxon>Magnoliopsida</taxon>
        <taxon>eudicotyledons</taxon>
        <taxon>Gunneridae</taxon>
        <taxon>Pentapetalae</taxon>
        <taxon>rosids</taxon>
        <taxon>malvids</taxon>
        <taxon>Malvales</taxon>
        <taxon>Malvaceae</taxon>
        <taxon>Grewioideae</taxon>
        <taxon>Apeibeae</taxon>
        <taxon>Corchorus</taxon>
    </lineage>
</organism>
<evidence type="ECO:0000313" key="3">
    <source>
        <dbReference type="Proteomes" id="UP000188268"/>
    </source>
</evidence>
<reference evidence="2 3" key="1">
    <citation type="submission" date="2013-09" db="EMBL/GenBank/DDBJ databases">
        <title>Corchorus capsularis genome sequencing.</title>
        <authorList>
            <person name="Alam M."/>
            <person name="Haque M.S."/>
            <person name="Islam M.S."/>
            <person name="Emdad E.M."/>
            <person name="Islam M.M."/>
            <person name="Ahmed B."/>
            <person name="Halim A."/>
            <person name="Hossen Q.M.M."/>
            <person name="Hossain M.Z."/>
            <person name="Ahmed R."/>
            <person name="Khan M.M."/>
            <person name="Islam R."/>
            <person name="Rashid M.M."/>
            <person name="Khan S.A."/>
            <person name="Rahman M.S."/>
            <person name="Alam M."/>
        </authorList>
    </citation>
    <scope>NUCLEOTIDE SEQUENCE [LARGE SCALE GENOMIC DNA]</scope>
    <source>
        <strain evidence="3">cv. CVL-1</strain>
        <tissue evidence="2">Whole seedling</tissue>
    </source>
</reference>
<evidence type="ECO:0000256" key="1">
    <source>
        <dbReference type="SAM" id="MobiDB-lite"/>
    </source>
</evidence>
<proteinExistence type="predicted"/>
<keyword evidence="3" id="KW-1185">Reference proteome</keyword>
<gene>
    <name evidence="2" type="ORF">CCACVL1_15605</name>
</gene>
<evidence type="ECO:0000313" key="2">
    <source>
        <dbReference type="EMBL" id="OMO76576.1"/>
    </source>
</evidence>
<protein>
    <submittedName>
        <fullName evidence="2">Uncharacterized protein</fullName>
    </submittedName>
</protein>
<accession>A0A1R3I1V9</accession>